<keyword evidence="9" id="KW-0560">Oxidoreductase</keyword>
<proteinExistence type="inferred from homology"/>
<evidence type="ECO:0000256" key="4">
    <source>
        <dbReference type="ARBA" id="ARBA00013457"/>
    </source>
</evidence>
<name>A0A1G6LBZ2_9BACL</name>
<evidence type="ECO:0000256" key="9">
    <source>
        <dbReference type="ARBA" id="ARBA00023002"/>
    </source>
</evidence>
<dbReference type="AlphaFoldDB" id="A0A1G6LBZ2"/>
<dbReference type="GO" id="GO:0009636">
    <property type="term" value="P:response to toxic substance"/>
    <property type="evidence" value="ECO:0007669"/>
    <property type="project" value="UniProtKB-KW"/>
</dbReference>
<keyword evidence="14" id="KW-1185">Reference proteome</keyword>
<protein>
    <recommendedName>
        <fullName evidence="4">Probable nitronate monooxygenase</fullName>
    </recommendedName>
    <alternativeName>
        <fullName evidence="11">Propionate 3-nitronate monooxygenase</fullName>
    </alternativeName>
</protein>
<dbReference type="FunFam" id="3.20.20.70:FF:000154">
    <property type="entry name" value="Probable nitronate monooxygenase"/>
    <property type="match status" value="1"/>
</dbReference>
<dbReference type="Proteomes" id="UP000199387">
    <property type="component" value="Unassembled WGS sequence"/>
</dbReference>
<keyword evidence="10 13" id="KW-0503">Monooxygenase</keyword>
<reference evidence="13 14" key="1">
    <citation type="submission" date="2016-10" db="EMBL/GenBank/DDBJ databases">
        <authorList>
            <person name="de Groot N.N."/>
        </authorList>
    </citation>
    <scope>NUCLEOTIDE SEQUENCE [LARGE SCALE GENOMIC DNA]</scope>
    <source>
        <strain evidence="13 14">DSM 45514</strain>
    </source>
</reference>
<dbReference type="CDD" id="cd04730">
    <property type="entry name" value="NPD_like"/>
    <property type="match status" value="1"/>
</dbReference>
<evidence type="ECO:0000256" key="10">
    <source>
        <dbReference type="ARBA" id="ARBA00023033"/>
    </source>
</evidence>
<dbReference type="Gene3D" id="3.20.20.70">
    <property type="entry name" value="Aldolase class I"/>
    <property type="match status" value="1"/>
</dbReference>
<dbReference type="STRING" id="1236220.SAMN04488112_107154"/>
<organism evidence="13 14">
    <name type="scientific">Melghirimyces thermohalophilus</name>
    <dbReference type="NCBI Taxonomy" id="1236220"/>
    <lineage>
        <taxon>Bacteria</taxon>
        <taxon>Bacillati</taxon>
        <taxon>Bacillota</taxon>
        <taxon>Bacilli</taxon>
        <taxon>Bacillales</taxon>
        <taxon>Thermoactinomycetaceae</taxon>
        <taxon>Melghirimyces</taxon>
    </lineage>
</organism>
<evidence type="ECO:0000256" key="5">
    <source>
        <dbReference type="ARBA" id="ARBA00022575"/>
    </source>
</evidence>
<dbReference type="PANTHER" id="PTHR42747:SF3">
    <property type="entry name" value="NITRONATE MONOOXYGENASE-RELATED"/>
    <property type="match status" value="1"/>
</dbReference>
<dbReference type="GO" id="GO:0018580">
    <property type="term" value="F:nitronate monooxygenase activity"/>
    <property type="evidence" value="ECO:0007669"/>
    <property type="project" value="InterPro"/>
</dbReference>
<dbReference type="InterPro" id="IPR004136">
    <property type="entry name" value="NMO"/>
</dbReference>
<keyword evidence="5" id="KW-0216">Detoxification</keyword>
<evidence type="ECO:0000256" key="8">
    <source>
        <dbReference type="ARBA" id="ARBA00022741"/>
    </source>
</evidence>
<accession>A0A1G6LBZ2</accession>
<evidence type="ECO:0000256" key="7">
    <source>
        <dbReference type="ARBA" id="ARBA00022643"/>
    </source>
</evidence>
<dbReference type="GO" id="GO:0000166">
    <property type="term" value="F:nucleotide binding"/>
    <property type="evidence" value="ECO:0007669"/>
    <property type="project" value="UniProtKB-KW"/>
</dbReference>
<evidence type="ECO:0000256" key="11">
    <source>
        <dbReference type="ARBA" id="ARBA00031155"/>
    </source>
</evidence>
<dbReference type="OrthoDB" id="9778912at2"/>
<dbReference type="Pfam" id="PF03060">
    <property type="entry name" value="NMO"/>
    <property type="match status" value="1"/>
</dbReference>
<evidence type="ECO:0000256" key="1">
    <source>
        <dbReference type="ARBA" id="ARBA00001917"/>
    </source>
</evidence>
<dbReference type="PANTHER" id="PTHR42747">
    <property type="entry name" value="NITRONATE MONOOXYGENASE-RELATED"/>
    <property type="match status" value="1"/>
</dbReference>
<evidence type="ECO:0000256" key="12">
    <source>
        <dbReference type="ARBA" id="ARBA00049401"/>
    </source>
</evidence>
<comment type="catalytic activity">
    <reaction evidence="12">
        <text>3 propionate 3-nitronate + 3 O2 + H2O = 3 3-oxopropanoate + 2 nitrate + nitrite + H2O2 + 3 H(+)</text>
        <dbReference type="Rhea" id="RHEA:57332"/>
        <dbReference type="ChEBI" id="CHEBI:15377"/>
        <dbReference type="ChEBI" id="CHEBI:15378"/>
        <dbReference type="ChEBI" id="CHEBI:15379"/>
        <dbReference type="ChEBI" id="CHEBI:16240"/>
        <dbReference type="ChEBI" id="CHEBI:16301"/>
        <dbReference type="ChEBI" id="CHEBI:17632"/>
        <dbReference type="ChEBI" id="CHEBI:33190"/>
        <dbReference type="ChEBI" id="CHEBI:136067"/>
    </reaction>
</comment>
<evidence type="ECO:0000313" key="14">
    <source>
        <dbReference type="Proteomes" id="UP000199387"/>
    </source>
</evidence>
<dbReference type="InterPro" id="IPR013785">
    <property type="entry name" value="Aldolase_TIM"/>
</dbReference>
<gene>
    <name evidence="13" type="ORF">SAMN04488112_107154</name>
</gene>
<comment type="similarity">
    <text evidence="3">Belongs to the nitronate monooxygenase family. NMO class I subfamily.</text>
</comment>
<evidence type="ECO:0000256" key="6">
    <source>
        <dbReference type="ARBA" id="ARBA00022630"/>
    </source>
</evidence>
<evidence type="ECO:0000256" key="3">
    <source>
        <dbReference type="ARBA" id="ARBA00009881"/>
    </source>
</evidence>
<dbReference type="SUPFAM" id="SSF51412">
    <property type="entry name" value="Inosine monophosphate dehydrogenase (IMPDH)"/>
    <property type="match status" value="1"/>
</dbReference>
<sequence length="359" mass="38907">MWQPNRVTETLEIRYPLIQAGMAGKATTPELVAAVSEAGGLGTLGAGYLSPDGIREAIREIRRRTSKPFAVNLLVTTEVEASKEEVWRTQELLAPYRKQLGVEESALTPIAQPFEQQMEVLVEERVPVFSFTFDIPPRRWLDRLREQGTVLIGTSTTVREAEQLEAAGVDCIVAQGAEAGGHRGTFAVPYDRGMIGTMALIPQTVDRVNLPVIAAGGIMDGRGMAAALALGAEGIQMGTAFLTCRESGAHPAHQEKILTEAETETVITRAFSGKPARGIRNRMIDELSGREQTLPPYPVQNALTQGIRKAAARKNDPEWMSLWAGQGLGLAGEWAAGELVQKVIEEAETIVQRGSQARS</sequence>
<comment type="cofactor">
    <cofactor evidence="1">
        <name>FMN</name>
        <dbReference type="ChEBI" id="CHEBI:58210"/>
    </cofactor>
</comment>
<keyword evidence="7" id="KW-0288">FMN</keyword>
<comment type="function">
    <text evidence="2">Nitronate monooxygenase that uses molecular oxygen to catalyze the oxidative denitrification of alkyl nitronates. Acts on propionate 3-nitronate (P3N), the presumed physiological substrate. Probably functions in the detoxification of P3N, a metabolic poison produced by plants and fungi as a defense mechanism.</text>
</comment>
<dbReference type="RefSeq" id="WP_091568157.1">
    <property type="nucleotide sequence ID" value="NZ_FMZA01000007.1"/>
</dbReference>
<evidence type="ECO:0000256" key="2">
    <source>
        <dbReference type="ARBA" id="ARBA00003535"/>
    </source>
</evidence>
<evidence type="ECO:0000313" key="13">
    <source>
        <dbReference type="EMBL" id="SDC40653.1"/>
    </source>
</evidence>
<keyword evidence="8" id="KW-0547">Nucleotide-binding</keyword>
<keyword evidence="6" id="KW-0285">Flavoprotein</keyword>
<dbReference type="EMBL" id="FMZA01000007">
    <property type="protein sequence ID" value="SDC40653.1"/>
    <property type="molecule type" value="Genomic_DNA"/>
</dbReference>